<feature type="domain" description="Nudix hydrolase" evidence="1">
    <location>
        <begin position="37"/>
        <end position="144"/>
    </location>
</feature>
<proteinExistence type="predicted"/>
<evidence type="ECO:0000313" key="3">
    <source>
        <dbReference type="Proteomes" id="UP000224634"/>
    </source>
</evidence>
<dbReference type="EMBL" id="PDNA01000016">
    <property type="protein sequence ID" value="PGH26516.1"/>
    <property type="molecule type" value="Genomic_DNA"/>
</dbReference>
<keyword evidence="3" id="KW-1185">Reference proteome</keyword>
<evidence type="ECO:0000313" key="2">
    <source>
        <dbReference type="EMBL" id="PGH26516.1"/>
    </source>
</evidence>
<dbReference type="CDD" id="cd02883">
    <property type="entry name" value="NUDIX_Hydrolase"/>
    <property type="match status" value="1"/>
</dbReference>
<dbReference type="Pfam" id="PF00293">
    <property type="entry name" value="NUDIX"/>
    <property type="match status" value="1"/>
</dbReference>
<dbReference type="PROSITE" id="PS51462">
    <property type="entry name" value="NUDIX"/>
    <property type="match status" value="1"/>
</dbReference>
<dbReference type="Gene3D" id="3.90.79.10">
    <property type="entry name" value="Nucleoside Triphosphate Pyrophosphohydrolase"/>
    <property type="match status" value="1"/>
</dbReference>
<dbReference type="OrthoDB" id="276276at2759"/>
<gene>
    <name evidence="2" type="ORF">AJ80_01830</name>
</gene>
<protein>
    <recommendedName>
        <fullName evidence="1">Nudix hydrolase domain-containing protein</fullName>
    </recommendedName>
</protein>
<dbReference type="SUPFAM" id="SSF55811">
    <property type="entry name" value="Nudix"/>
    <property type="match status" value="1"/>
</dbReference>
<organism evidence="2 3">
    <name type="scientific">Polytolypa hystricis (strain UAMH7299)</name>
    <dbReference type="NCBI Taxonomy" id="1447883"/>
    <lineage>
        <taxon>Eukaryota</taxon>
        <taxon>Fungi</taxon>
        <taxon>Dikarya</taxon>
        <taxon>Ascomycota</taxon>
        <taxon>Pezizomycotina</taxon>
        <taxon>Eurotiomycetes</taxon>
        <taxon>Eurotiomycetidae</taxon>
        <taxon>Onygenales</taxon>
        <taxon>Onygenales incertae sedis</taxon>
        <taxon>Polytolypa</taxon>
    </lineage>
</organism>
<dbReference type="InterPro" id="IPR015797">
    <property type="entry name" value="NUDIX_hydrolase-like_dom_sf"/>
</dbReference>
<evidence type="ECO:0000259" key="1">
    <source>
        <dbReference type="PROSITE" id="PS51462"/>
    </source>
</evidence>
<dbReference type="Proteomes" id="UP000224634">
    <property type="component" value="Unassembled WGS sequence"/>
</dbReference>
<accession>A0A2B7YXX2</accession>
<dbReference type="STRING" id="1447883.A0A2B7YXX2"/>
<dbReference type="InterPro" id="IPR000086">
    <property type="entry name" value="NUDIX_hydrolase_dom"/>
</dbReference>
<reference evidence="2 3" key="1">
    <citation type="submission" date="2017-10" db="EMBL/GenBank/DDBJ databases">
        <title>Comparative genomics in systemic dimorphic fungi from Ajellomycetaceae.</title>
        <authorList>
            <person name="Munoz J.F."/>
            <person name="Mcewen J.G."/>
            <person name="Clay O.K."/>
            <person name="Cuomo C.A."/>
        </authorList>
    </citation>
    <scope>NUCLEOTIDE SEQUENCE [LARGE SCALE GENOMIC DNA]</scope>
    <source>
        <strain evidence="2 3">UAMH7299</strain>
    </source>
</reference>
<sequence length="144" mass="16371">MTSILKHVNPHILNLTQEQFRRERLSPAEQPYDKIVVYALDSGVPATATNPKILLLKRAEHEIYFPGVFELPSGKVEVTDPTIKHALLREMKEETGREVRISKTCIQLNSVVSVSDGEVKILMNIQRARGPGKRSWTSWRSPVR</sequence>
<name>A0A2B7YXX2_POLH7</name>
<dbReference type="AlphaFoldDB" id="A0A2B7YXX2"/>
<comment type="caution">
    <text evidence="2">The sequence shown here is derived from an EMBL/GenBank/DDBJ whole genome shotgun (WGS) entry which is preliminary data.</text>
</comment>